<comment type="caution">
    <text evidence="3">The sequence shown here is derived from an EMBL/GenBank/DDBJ whole genome shotgun (WGS) entry which is preliminary data.</text>
</comment>
<keyword evidence="1" id="KW-0472">Membrane</keyword>
<proteinExistence type="predicted"/>
<dbReference type="PANTHER" id="PTHR36698:SF2">
    <property type="entry name" value="MCE_MLAD DOMAIN-CONTAINING PROTEIN"/>
    <property type="match status" value="1"/>
</dbReference>
<dbReference type="Proteomes" id="UP000266206">
    <property type="component" value="Unassembled WGS sequence"/>
</dbReference>
<organism evidence="3 4">
    <name type="scientific">Neopusillimonas maritima</name>
    <dbReference type="NCBI Taxonomy" id="2026239"/>
    <lineage>
        <taxon>Bacteria</taxon>
        <taxon>Pseudomonadati</taxon>
        <taxon>Pseudomonadota</taxon>
        <taxon>Betaproteobacteria</taxon>
        <taxon>Burkholderiales</taxon>
        <taxon>Alcaligenaceae</taxon>
        <taxon>Neopusillimonas</taxon>
    </lineage>
</organism>
<keyword evidence="1" id="KW-0812">Transmembrane</keyword>
<evidence type="ECO:0000313" key="4">
    <source>
        <dbReference type="Proteomes" id="UP000266206"/>
    </source>
</evidence>
<accession>A0A3A1YVZ4</accession>
<dbReference type="EMBL" id="NQYH01000002">
    <property type="protein sequence ID" value="RIY41705.1"/>
    <property type="molecule type" value="Genomic_DNA"/>
</dbReference>
<dbReference type="InterPro" id="IPR003399">
    <property type="entry name" value="Mce/MlaD"/>
</dbReference>
<keyword evidence="1" id="KW-1133">Transmembrane helix</keyword>
<dbReference type="Pfam" id="PF02470">
    <property type="entry name" value="MlaD"/>
    <property type="match status" value="1"/>
</dbReference>
<dbReference type="OrthoDB" id="5294672at2"/>
<feature type="transmembrane region" description="Helical" evidence="1">
    <location>
        <begin position="6"/>
        <end position="28"/>
    </location>
</feature>
<gene>
    <name evidence="3" type="ORF">CJP73_04445</name>
</gene>
<dbReference type="PANTHER" id="PTHR36698">
    <property type="entry name" value="BLL5892 PROTEIN"/>
    <property type="match status" value="1"/>
</dbReference>
<name>A0A3A1YVZ4_9BURK</name>
<dbReference type="AlphaFoldDB" id="A0A3A1YVZ4"/>
<evidence type="ECO:0000256" key="1">
    <source>
        <dbReference type="SAM" id="Phobius"/>
    </source>
</evidence>
<sequence length="304" mass="32623">MEPRAHHVLIGIFTVVVIALGLLTALWFGKYDRRAEAALYTVVFKDPVRGLSTGSTVQFNGIRVGEITDLYLDPNDVANVKATISIRSDIPVRENTQAQLSIVGITGMAVIALTSGAGNAPLLAAPQGEPYPVIVARPSPIAQIFRNGDAALSGLTELIQNANTLLSTQNVQAFSNTLTHLEATSARLAKQDIGMLIGQLTNAAQSAATTLENIDTLVSKEGRQMMQNASQVMSTLERTAVRLDTLIKTNQQPLSDGVEGFAQLGPALKELQSTLATLRLTLRRLDDNPAAYLFGREPLQEINP</sequence>
<dbReference type="RefSeq" id="WP_119515598.1">
    <property type="nucleotide sequence ID" value="NZ_NQYH01000002.1"/>
</dbReference>
<evidence type="ECO:0000259" key="2">
    <source>
        <dbReference type="Pfam" id="PF02470"/>
    </source>
</evidence>
<protein>
    <recommendedName>
        <fullName evidence="2">Mce/MlaD domain-containing protein</fullName>
    </recommendedName>
</protein>
<feature type="domain" description="Mce/MlaD" evidence="2">
    <location>
        <begin position="40"/>
        <end position="116"/>
    </location>
</feature>
<reference evidence="3 4" key="1">
    <citation type="submission" date="2017-08" db="EMBL/GenBank/DDBJ databases">
        <title>Pusillimonas indicus sp. nov., a member of the family Alcaligenaceae isolated from surface seawater.</title>
        <authorList>
            <person name="Li J."/>
        </authorList>
    </citation>
    <scope>NUCLEOTIDE SEQUENCE [LARGE SCALE GENOMIC DNA]</scope>
    <source>
        <strain evidence="3 4">L52-1-41</strain>
    </source>
</reference>
<evidence type="ECO:0000313" key="3">
    <source>
        <dbReference type="EMBL" id="RIY41705.1"/>
    </source>
</evidence>